<gene>
    <name evidence="8" type="ORF">R69888_02476</name>
</gene>
<protein>
    <submittedName>
        <fullName evidence="8">Uncharacterized protein</fullName>
    </submittedName>
</protein>
<keyword evidence="7" id="KW-1133">Transmembrane helix</keyword>
<evidence type="ECO:0000256" key="1">
    <source>
        <dbReference type="ARBA" id="ARBA00010296"/>
    </source>
</evidence>
<keyword evidence="2" id="KW-1003">Cell membrane</keyword>
<dbReference type="EMBL" id="CAJNBK010000005">
    <property type="protein sequence ID" value="CAE6740244.1"/>
    <property type="molecule type" value="Genomic_DNA"/>
</dbReference>
<keyword evidence="7" id="KW-0812">Transmembrane</keyword>
<keyword evidence="5" id="KW-0564">Palmitate</keyword>
<proteinExistence type="inferred from homology"/>
<keyword evidence="9" id="KW-1185">Reference proteome</keyword>
<reference evidence="8 9" key="1">
    <citation type="submission" date="2021-02" db="EMBL/GenBank/DDBJ databases">
        <authorList>
            <person name="Vanwijnsberghe S."/>
        </authorList>
    </citation>
    <scope>NUCLEOTIDE SEQUENCE [LARGE SCALE GENOMIC DNA]</scope>
    <source>
        <strain evidence="8 9">LMG 31837</strain>
    </source>
</reference>
<evidence type="ECO:0000313" key="8">
    <source>
        <dbReference type="EMBL" id="CAE6740244.1"/>
    </source>
</evidence>
<comment type="similarity">
    <text evidence="1">Belongs to the EcnA/EcnB lipoprotein family.</text>
</comment>
<evidence type="ECO:0000256" key="7">
    <source>
        <dbReference type="SAM" id="Phobius"/>
    </source>
</evidence>
<evidence type="ECO:0000256" key="3">
    <source>
        <dbReference type="ARBA" id="ARBA00022729"/>
    </source>
</evidence>
<evidence type="ECO:0000256" key="4">
    <source>
        <dbReference type="ARBA" id="ARBA00023136"/>
    </source>
</evidence>
<comment type="caution">
    <text evidence="8">The sequence shown here is derived from an EMBL/GenBank/DDBJ whole genome shotgun (WGS) entry which is preliminary data.</text>
</comment>
<dbReference type="Proteomes" id="UP000672526">
    <property type="component" value="Unassembled WGS sequence"/>
</dbReference>
<name>A0ABM8R970_9BURK</name>
<organism evidence="8 9">
    <name type="scientific">Paraburkholderia haematera</name>
    <dbReference type="NCBI Taxonomy" id="2793077"/>
    <lineage>
        <taxon>Bacteria</taxon>
        <taxon>Pseudomonadati</taxon>
        <taxon>Pseudomonadota</taxon>
        <taxon>Betaproteobacteria</taxon>
        <taxon>Burkholderiales</taxon>
        <taxon>Burkholderiaceae</taxon>
        <taxon>Paraburkholderia</taxon>
    </lineage>
</organism>
<evidence type="ECO:0000313" key="9">
    <source>
        <dbReference type="Proteomes" id="UP000672526"/>
    </source>
</evidence>
<evidence type="ECO:0000256" key="6">
    <source>
        <dbReference type="ARBA" id="ARBA00023288"/>
    </source>
</evidence>
<sequence>MAASVRFEPQALCKPDAIAGPLLAYNASHASMVYAAVSDESAALMLIWYRHRCRRQQLLRGANMTRLIALILIAGTALLAGCNTIAGAGEDISKGGQAIHNSAEEAK</sequence>
<accession>A0ABM8R970</accession>
<keyword evidence="6" id="KW-0449">Lipoprotein</keyword>
<dbReference type="InterPro" id="IPR012556">
    <property type="entry name" value="Entericidin"/>
</dbReference>
<evidence type="ECO:0000256" key="5">
    <source>
        <dbReference type="ARBA" id="ARBA00023139"/>
    </source>
</evidence>
<keyword evidence="3" id="KW-0732">Signal</keyword>
<feature type="transmembrane region" description="Helical" evidence="7">
    <location>
        <begin position="69"/>
        <end position="88"/>
    </location>
</feature>
<dbReference type="Pfam" id="PF08085">
    <property type="entry name" value="Entericidin"/>
    <property type="match status" value="1"/>
</dbReference>
<evidence type="ECO:0000256" key="2">
    <source>
        <dbReference type="ARBA" id="ARBA00022475"/>
    </source>
</evidence>
<keyword evidence="4 7" id="KW-0472">Membrane</keyword>